<dbReference type="SMART" id="SM01336">
    <property type="entry name" value="zf-PARP"/>
    <property type="match status" value="1"/>
</dbReference>
<name>A0A0F8X0Z7_9EURO</name>
<keyword evidence="3" id="KW-0863">Zinc-finger</keyword>
<evidence type="ECO:0000256" key="5">
    <source>
        <dbReference type="ARBA" id="ARBA00023242"/>
    </source>
</evidence>
<evidence type="ECO:0000256" key="6">
    <source>
        <dbReference type="SAM" id="MobiDB-lite"/>
    </source>
</evidence>
<keyword evidence="4" id="KW-0862">Zinc</keyword>
<dbReference type="Pfam" id="PF00645">
    <property type="entry name" value="zf-PARP"/>
    <property type="match status" value="1"/>
</dbReference>
<keyword evidence="5" id="KW-0539">Nucleus</keyword>
<dbReference type="STRING" id="308745.A0A0F8X0Z7"/>
<feature type="compositionally biased region" description="Basic residues" evidence="6">
    <location>
        <begin position="262"/>
        <end position="272"/>
    </location>
</feature>
<feature type="region of interest" description="Disordered" evidence="6">
    <location>
        <begin position="78"/>
        <end position="272"/>
    </location>
</feature>
<gene>
    <name evidence="8" type="ORF">ARAM_002167</name>
</gene>
<protein>
    <recommendedName>
        <fullName evidence="7">PARP-type domain-containing protein</fullName>
    </recommendedName>
</protein>
<proteinExistence type="predicted"/>
<feature type="compositionally biased region" description="Basic residues" evidence="6">
    <location>
        <begin position="117"/>
        <end position="126"/>
    </location>
</feature>
<comment type="subcellular location">
    <subcellularLocation>
        <location evidence="1">Nucleus</location>
    </subcellularLocation>
</comment>
<dbReference type="GO" id="GO:0003677">
    <property type="term" value="F:DNA binding"/>
    <property type="evidence" value="ECO:0007669"/>
    <property type="project" value="InterPro"/>
</dbReference>
<feature type="compositionally biased region" description="Acidic residues" evidence="6">
    <location>
        <begin position="133"/>
        <end position="143"/>
    </location>
</feature>
<feature type="compositionally biased region" description="Acidic residues" evidence="6">
    <location>
        <begin position="164"/>
        <end position="175"/>
    </location>
</feature>
<dbReference type="GO" id="GO:0005634">
    <property type="term" value="C:nucleus"/>
    <property type="evidence" value="ECO:0007669"/>
    <property type="project" value="UniProtKB-SubCell"/>
</dbReference>
<dbReference type="AlphaFoldDB" id="A0A0F8X0Z7"/>
<evidence type="ECO:0000256" key="1">
    <source>
        <dbReference type="ARBA" id="ARBA00004123"/>
    </source>
</evidence>
<sequence>MPSYRIDEASTGRAGCQNKECKDNKVKILKGELRLGTWVDTERFQSFFWRHWGCVTPKIIANLGELVGDDKDLSTIDGFDELSPENQEKVKKAVEQGHVDDEDWKGDPEMNQPGKTGFRKRVSKKNTKNDADGEKEEDSEEEAPISASKPKKRGRAEVEKDFQGDEDNESNDSEEEAPKAKRTKKAAAPAATRRISPREKKAAAPASEEDEAPAAASKPKAAKRGRPAKGTSKENPPSGTQKRQRKTKADGKDDAEAEAGTRPRRGRKKKAN</sequence>
<organism evidence="8 9">
    <name type="scientific">Aspergillus rambellii</name>
    <dbReference type="NCBI Taxonomy" id="308745"/>
    <lineage>
        <taxon>Eukaryota</taxon>
        <taxon>Fungi</taxon>
        <taxon>Dikarya</taxon>
        <taxon>Ascomycota</taxon>
        <taxon>Pezizomycotina</taxon>
        <taxon>Eurotiomycetes</taxon>
        <taxon>Eurotiomycetidae</taxon>
        <taxon>Eurotiales</taxon>
        <taxon>Aspergillaceae</taxon>
        <taxon>Aspergillus</taxon>
        <taxon>Aspergillus subgen. Nidulantes</taxon>
    </lineage>
</organism>
<evidence type="ECO:0000259" key="7">
    <source>
        <dbReference type="PROSITE" id="PS50064"/>
    </source>
</evidence>
<evidence type="ECO:0000313" key="8">
    <source>
        <dbReference type="EMBL" id="KKK23360.1"/>
    </source>
</evidence>
<accession>A0A0F8X0Z7</accession>
<feature type="domain" description="PARP-type" evidence="7">
    <location>
        <begin position="4"/>
        <end position="98"/>
    </location>
</feature>
<keyword evidence="9" id="KW-1185">Reference proteome</keyword>
<reference evidence="8 9" key="1">
    <citation type="submission" date="2015-02" db="EMBL/GenBank/DDBJ databases">
        <title>Draft Genome Sequences of Two Closely-Related Aflatoxigenic Aspergillus Species Obtained from the Cote d'Ivoire.</title>
        <authorList>
            <person name="Moore G.G."/>
            <person name="Beltz S.B."/>
            <person name="Mack B.M."/>
        </authorList>
    </citation>
    <scope>NUCLEOTIDE SEQUENCE [LARGE SCALE GENOMIC DNA]</scope>
    <source>
        <strain evidence="8 9">SRRC1468</strain>
    </source>
</reference>
<dbReference type="InterPro" id="IPR036957">
    <property type="entry name" value="Znf_PARP_sf"/>
</dbReference>
<feature type="compositionally biased region" description="Basic and acidic residues" evidence="6">
    <location>
        <begin position="86"/>
        <end position="99"/>
    </location>
</feature>
<evidence type="ECO:0000256" key="2">
    <source>
        <dbReference type="ARBA" id="ARBA00022723"/>
    </source>
</evidence>
<dbReference type="InterPro" id="IPR001510">
    <property type="entry name" value="Znf_PARP"/>
</dbReference>
<evidence type="ECO:0000256" key="4">
    <source>
        <dbReference type="ARBA" id="ARBA00022833"/>
    </source>
</evidence>
<dbReference type="Gene3D" id="3.30.1740.10">
    <property type="entry name" value="Zinc finger, PARP-type"/>
    <property type="match status" value="1"/>
</dbReference>
<dbReference type="SUPFAM" id="SSF57716">
    <property type="entry name" value="Glucocorticoid receptor-like (DNA-binding domain)"/>
    <property type="match status" value="1"/>
</dbReference>
<dbReference type="OrthoDB" id="429950at2759"/>
<evidence type="ECO:0000256" key="3">
    <source>
        <dbReference type="ARBA" id="ARBA00022771"/>
    </source>
</evidence>
<dbReference type="PROSITE" id="PS50064">
    <property type="entry name" value="ZF_PARP_2"/>
    <property type="match status" value="1"/>
</dbReference>
<keyword evidence="2" id="KW-0479">Metal-binding</keyword>
<comment type="caution">
    <text evidence="8">The sequence shown here is derived from an EMBL/GenBank/DDBJ whole genome shotgun (WGS) entry which is preliminary data.</text>
</comment>
<dbReference type="Proteomes" id="UP000034291">
    <property type="component" value="Unassembled WGS sequence"/>
</dbReference>
<dbReference type="GO" id="GO:0008270">
    <property type="term" value="F:zinc ion binding"/>
    <property type="evidence" value="ECO:0007669"/>
    <property type="project" value="UniProtKB-KW"/>
</dbReference>
<dbReference type="EMBL" id="JZBS01001281">
    <property type="protein sequence ID" value="KKK23360.1"/>
    <property type="molecule type" value="Genomic_DNA"/>
</dbReference>
<evidence type="ECO:0000313" key="9">
    <source>
        <dbReference type="Proteomes" id="UP000034291"/>
    </source>
</evidence>